<keyword evidence="3" id="KW-0720">Serine protease</keyword>
<dbReference type="Pfam" id="PF00089">
    <property type="entry name" value="Trypsin"/>
    <property type="match status" value="1"/>
</dbReference>
<feature type="domain" description="Peptidase S1" evidence="5">
    <location>
        <begin position="24"/>
        <end position="239"/>
    </location>
</feature>
<dbReference type="FunFam" id="2.40.10.10:FF:000068">
    <property type="entry name" value="transmembrane protease serine 2"/>
    <property type="match status" value="1"/>
</dbReference>
<evidence type="ECO:0000256" key="2">
    <source>
        <dbReference type="ARBA" id="ARBA00022801"/>
    </source>
</evidence>
<evidence type="ECO:0000256" key="3">
    <source>
        <dbReference type="ARBA" id="ARBA00022825"/>
    </source>
</evidence>
<evidence type="ECO:0000256" key="4">
    <source>
        <dbReference type="ARBA" id="ARBA00023157"/>
    </source>
</evidence>
<dbReference type="PROSITE" id="PS50240">
    <property type="entry name" value="TRYPSIN_DOM"/>
    <property type="match status" value="1"/>
</dbReference>
<accession>A0A1B6JU77</accession>
<reference evidence="6" key="1">
    <citation type="submission" date="2015-11" db="EMBL/GenBank/DDBJ databases">
        <title>De novo transcriptome assembly of four potential Pierce s Disease insect vectors from Arizona vineyards.</title>
        <authorList>
            <person name="Tassone E.E."/>
        </authorList>
    </citation>
    <scope>NUCLEOTIDE SEQUENCE</scope>
</reference>
<dbReference type="InterPro" id="IPR009003">
    <property type="entry name" value="Peptidase_S1_PA"/>
</dbReference>
<dbReference type="GO" id="GO:0004252">
    <property type="term" value="F:serine-type endopeptidase activity"/>
    <property type="evidence" value="ECO:0007669"/>
    <property type="project" value="InterPro"/>
</dbReference>
<dbReference type="GO" id="GO:0006508">
    <property type="term" value="P:proteolysis"/>
    <property type="evidence" value="ECO:0007669"/>
    <property type="project" value="UniProtKB-KW"/>
</dbReference>
<dbReference type="SMART" id="SM00020">
    <property type="entry name" value="Tryp_SPc"/>
    <property type="match status" value="1"/>
</dbReference>
<feature type="non-terminal residue" evidence="6">
    <location>
        <position position="239"/>
    </location>
</feature>
<evidence type="ECO:0000259" key="5">
    <source>
        <dbReference type="PROSITE" id="PS50240"/>
    </source>
</evidence>
<gene>
    <name evidence="6" type="ORF">g.26998</name>
</gene>
<dbReference type="InterPro" id="IPR001254">
    <property type="entry name" value="Trypsin_dom"/>
</dbReference>
<evidence type="ECO:0000313" key="6">
    <source>
        <dbReference type="EMBL" id="JAT02740.1"/>
    </source>
</evidence>
<dbReference type="PANTHER" id="PTHR24276">
    <property type="entry name" value="POLYSERASE-RELATED"/>
    <property type="match status" value="1"/>
</dbReference>
<feature type="non-terminal residue" evidence="6">
    <location>
        <position position="1"/>
    </location>
</feature>
<dbReference type="AlphaFoldDB" id="A0A1B6JU77"/>
<dbReference type="InterPro" id="IPR050430">
    <property type="entry name" value="Peptidase_S1"/>
</dbReference>
<dbReference type="SUPFAM" id="SSF50494">
    <property type="entry name" value="Trypsin-like serine proteases"/>
    <property type="match status" value="1"/>
</dbReference>
<keyword evidence="4" id="KW-1015">Disulfide bond</keyword>
<evidence type="ECO:0000256" key="1">
    <source>
        <dbReference type="ARBA" id="ARBA00022670"/>
    </source>
</evidence>
<protein>
    <recommendedName>
        <fullName evidence="5">Peptidase S1 domain-containing protein</fullName>
    </recommendedName>
</protein>
<name>A0A1B6JU77_9HEMI</name>
<sequence length="239" mass="25287">ASCVASELVSPKSSAANTNTGLGIYDGKKTTIQKHPYIASLLLDGSLWCAGTVVSSNWIITIAECVYSLSTSDLSVVVGSNDGINGKKYTVKSFATHPKYSYGNFDYDFACVQISGKFKWSSKTKPIKIGTKEPKANAKFTVAGYGDTSAVGAPANNDLLQGTLMWESKSQCKTFLESIGITWTPRLACGYNKGKTTLCQGDWADALVYKNAVYGIFAVGAASGFCTSDAQPSGLADVT</sequence>
<keyword evidence="2" id="KW-0378">Hydrolase</keyword>
<dbReference type="EMBL" id="GECU01004967">
    <property type="protein sequence ID" value="JAT02740.1"/>
    <property type="molecule type" value="Transcribed_RNA"/>
</dbReference>
<proteinExistence type="predicted"/>
<keyword evidence="1" id="KW-0645">Protease</keyword>
<dbReference type="Gene3D" id="2.40.10.10">
    <property type="entry name" value="Trypsin-like serine proteases"/>
    <property type="match status" value="1"/>
</dbReference>
<organism evidence="6">
    <name type="scientific">Homalodisca liturata</name>
    <dbReference type="NCBI Taxonomy" id="320908"/>
    <lineage>
        <taxon>Eukaryota</taxon>
        <taxon>Metazoa</taxon>
        <taxon>Ecdysozoa</taxon>
        <taxon>Arthropoda</taxon>
        <taxon>Hexapoda</taxon>
        <taxon>Insecta</taxon>
        <taxon>Pterygota</taxon>
        <taxon>Neoptera</taxon>
        <taxon>Paraneoptera</taxon>
        <taxon>Hemiptera</taxon>
        <taxon>Auchenorrhyncha</taxon>
        <taxon>Membracoidea</taxon>
        <taxon>Cicadellidae</taxon>
        <taxon>Cicadellinae</taxon>
        <taxon>Proconiini</taxon>
        <taxon>Homalodisca</taxon>
    </lineage>
</organism>
<dbReference type="InterPro" id="IPR043504">
    <property type="entry name" value="Peptidase_S1_PA_chymotrypsin"/>
</dbReference>
<dbReference type="PANTHER" id="PTHR24276:SF96">
    <property type="entry name" value="PEPTIDASE S1 DOMAIN-CONTAINING PROTEIN"/>
    <property type="match status" value="1"/>
</dbReference>